<dbReference type="RefSeq" id="WP_114059346.1">
    <property type="nucleotide sequence ID" value="NZ_CP030864.1"/>
</dbReference>
<gene>
    <name evidence="7" type="ORF">C0216_32385</name>
</gene>
<evidence type="ECO:0000313" key="8">
    <source>
        <dbReference type="Proteomes" id="UP000252004"/>
    </source>
</evidence>
<organism evidence="7 8">
    <name type="scientific">Streptomyces globosus</name>
    <dbReference type="NCBI Taxonomy" id="68209"/>
    <lineage>
        <taxon>Bacteria</taxon>
        <taxon>Bacillati</taxon>
        <taxon>Actinomycetota</taxon>
        <taxon>Actinomycetes</taxon>
        <taxon>Kitasatosporales</taxon>
        <taxon>Streptomycetaceae</taxon>
        <taxon>Streptomyces</taxon>
    </lineage>
</organism>
<reference evidence="7 8" key="1">
    <citation type="submission" date="2018-01" db="EMBL/GenBank/DDBJ databases">
        <title>Draft genome Sequence of streptomyces globosus LZH-48.</title>
        <authorList>
            <person name="Ran K."/>
            <person name="Li Z."/>
            <person name="Wei S."/>
            <person name="Dong R."/>
        </authorList>
    </citation>
    <scope>NUCLEOTIDE SEQUENCE [LARGE SCALE GENOMIC DNA]</scope>
    <source>
        <strain evidence="7 8">LZH-48</strain>
        <plasmid evidence="7 8">unnamed2</plasmid>
    </source>
</reference>
<dbReference type="GO" id="GO:0003677">
    <property type="term" value="F:DNA binding"/>
    <property type="evidence" value="ECO:0007669"/>
    <property type="project" value="UniProtKB-KW"/>
</dbReference>
<feature type="compositionally biased region" description="Basic and acidic residues" evidence="6">
    <location>
        <begin position="302"/>
        <end position="311"/>
    </location>
</feature>
<evidence type="ECO:0000256" key="6">
    <source>
        <dbReference type="SAM" id="MobiDB-lite"/>
    </source>
</evidence>
<dbReference type="PANTHER" id="PTHR43133:SF8">
    <property type="entry name" value="RNA POLYMERASE SIGMA FACTOR HI_1459-RELATED"/>
    <property type="match status" value="1"/>
</dbReference>
<evidence type="ECO:0000256" key="3">
    <source>
        <dbReference type="ARBA" id="ARBA00023082"/>
    </source>
</evidence>
<evidence type="ECO:0000256" key="1">
    <source>
        <dbReference type="ARBA" id="ARBA00010641"/>
    </source>
</evidence>
<geneLocation type="plasmid" evidence="7 8">
    <name>unnamed2</name>
</geneLocation>
<sequence length="325" mass="35761">MMDLSFAATPCLGCTAPVDLLDLPEPPDRAGDETAEYLDPSRWCDRCLHHLDDWDRFFRLYRPRVRSFCLDRLRGLLPDNEDHREVAEDIAQEVMVEAYRHFGRWERPERAIWTTARNRIHKKCAAYRIVAKDGYALTVRHASSALVEEVCCSASADPAQAVVDKVVLYSALSRLPVSQQEAVVVHKAFQVPAAAAGTVLERPGSTVKTQAERALALLREAAAKGALVVLPGAGLFGLYKVVQEVPLKAVAEGAGDLLAEPAPYTMLVALAAKHAIAYLSEHYGALRERLGGGERSTGRGRSSAEDPERRSLPRGGRAWRGRRGE</sequence>
<evidence type="ECO:0000256" key="5">
    <source>
        <dbReference type="ARBA" id="ARBA00023163"/>
    </source>
</evidence>
<dbReference type="SUPFAM" id="SSF88946">
    <property type="entry name" value="Sigma2 domain of RNA polymerase sigma factors"/>
    <property type="match status" value="1"/>
</dbReference>
<dbReference type="SUPFAM" id="SSF88659">
    <property type="entry name" value="Sigma3 and sigma4 domains of RNA polymerase sigma factors"/>
    <property type="match status" value="1"/>
</dbReference>
<dbReference type="Gene3D" id="1.10.1740.10">
    <property type="match status" value="1"/>
</dbReference>
<evidence type="ECO:0000313" key="7">
    <source>
        <dbReference type="EMBL" id="AXE28186.1"/>
    </source>
</evidence>
<dbReference type="InterPro" id="IPR036388">
    <property type="entry name" value="WH-like_DNA-bd_sf"/>
</dbReference>
<keyword evidence="5" id="KW-0804">Transcription</keyword>
<protein>
    <submittedName>
        <fullName evidence="7">Uncharacterized protein</fullName>
    </submittedName>
</protein>
<proteinExistence type="inferred from homology"/>
<keyword evidence="4" id="KW-0238">DNA-binding</keyword>
<dbReference type="Gene3D" id="1.10.10.10">
    <property type="entry name" value="Winged helix-like DNA-binding domain superfamily/Winged helix DNA-binding domain"/>
    <property type="match status" value="1"/>
</dbReference>
<keyword evidence="3" id="KW-0731">Sigma factor</keyword>
<keyword evidence="2" id="KW-0805">Transcription regulation</keyword>
<dbReference type="PANTHER" id="PTHR43133">
    <property type="entry name" value="RNA POLYMERASE ECF-TYPE SIGMA FACTO"/>
    <property type="match status" value="1"/>
</dbReference>
<keyword evidence="7" id="KW-0614">Plasmid</keyword>
<dbReference type="OrthoDB" id="3608473at2"/>
<dbReference type="GO" id="GO:0006352">
    <property type="term" value="P:DNA-templated transcription initiation"/>
    <property type="evidence" value="ECO:0007669"/>
    <property type="project" value="InterPro"/>
</dbReference>
<name>A0A344UBB5_9ACTN</name>
<dbReference type="InterPro" id="IPR013324">
    <property type="entry name" value="RNA_pol_sigma_r3/r4-like"/>
</dbReference>
<dbReference type="KEGG" id="sgz:C0216_32385"/>
<accession>A0A344UBB5</accession>
<evidence type="ECO:0000256" key="4">
    <source>
        <dbReference type="ARBA" id="ARBA00023125"/>
    </source>
</evidence>
<dbReference type="InterPro" id="IPR039425">
    <property type="entry name" value="RNA_pol_sigma-70-like"/>
</dbReference>
<comment type="similarity">
    <text evidence="1">Belongs to the sigma-70 factor family. ECF subfamily.</text>
</comment>
<evidence type="ECO:0000256" key="2">
    <source>
        <dbReference type="ARBA" id="ARBA00023015"/>
    </source>
</evidence>
<dbReference type="EMBL" id="CP030864">
    <property type="protein sequence ID" value="AXE28186.1"/>
    <property type="molecule type" value="Genomic_DNA"/>
</dbReference>
<feature type="region of interest" description="Disordered" evidence="6">
    <location>
        <begin position="290"/>
        <end position="325"/>
    </location>
</feature>
<keyword evidence="8" id="KW-1185">Reference proteome</keyword>
<dbReference type="AlphaFoldDB" id="A0A344UBB5"/>
<dbReference type="Proteomes" id="UP000252004">
    <property type="component" value="Plasmid unnamed2"/>
</dbReference>
<dbReference type="InterPro" id="IPR013325">
    <property type="entry name" value="RNA_pol_sigma_r2"/>
</dbReference>
<dbReference type="GO" id="GO:0016987">
    <property type="term" value="F:sigma factor activity"/>
    <property type="evidence" value="ECO:0007669"/>
    <property type="project" value="UniProtKB-KW"/>
</dbReference>